<dbReference type="InterPro" id="IPR016039">
    <property type="entry name" value="Thiolase-like"/>
</dbReference>
<reference evidence="2" key="1">
    <citation type="submission" date="2020-11" db="EMBL/GenBank/DDBJ databases">
        <title>Sequencing the genomes of 1000 actinobacteria strains.</title>
        <authorList>
            <person name="Klenk H.-P."/>
        </authorList>
    </citation>
    <scope>NUCLEOTIDE SEQUENCE</scope>
    <source>
        <strain evidence="2">DSM 45356</strain>
    </source>
</reference>
<comment type="caution">
    <text evidence="2">The sequence shown here is derived from an EMBL/GenBank/DDBJ whole genome shotgun (WGS) entry which is preliminary data.</text>
</comment>
<protein>
    <submittedName>
        <fullName evidence="2">3-oxoacyl-(Acyl-carrier-protein) synthase</fullName>
    </submittedName>
</protein>
<dbReference type="EMBL" id="JADOUF010000001">
    <property type="protein sequence ID" value="MBG6141428.1"/>
    <property type="molecule type" value="Genomic_DNA"/>
</dbReference>
<evidence type="ECO:0000313" key="3">
    <source>
        <dbReference type="Proteomes" id="UP000622552"/>
    </source>
</evidence>
<proteinExistence type="predicted"/>
<dbReference type="InterPro" id="IPR014030">
    <property type="entry name" value="Ketoacyl_synth_N"/>
</dbReference>
<accession>A0A8J7GQF4</accession>
<dbReference type="Proteomes" id="UP000622552">
    <property type="component" value="Unassembled WGS sequence"/>
</dbReference>
<dbReference type="Gene3D" id="3.40.47.10">
    <property type="match status" value="1"/>
</dbReference>
<sequence>MRTLEVLAEVVWPVEEKPTPIAGFVMSSFSPLAAAAAERCLSGYPMTGLGRTAVVIVSTSGDLGTASGVATAVDAAKRVGPLLFFQSVPNAVAGHIAARWGLTGPVVSVCPLGEPLDDGLELAALLIEDGDADSALIVHVEQEPDSAQAVLVRGGEQQ</sequence>
<dbReference type="SUPFAM" id="SSF53901">
    <property type="entry name" value="Thiolase-like"/>
    <property type="match status" value="1"/>
</dbReference>
<name>A0A8J7GQF4_9ACTN</name>
<dbReference type="AlphaFoldDB" id="A0A8J7GQF4"/>
<dbReference type="RefSeq" id="WP_197007841.1">
    <property type="nucleotide sequence ID" value="NZ_BONS01000013.1"/>
</dbReference>
<gene>
    <name evidence="2" type="ORF">IW245_007622</name>
</gene>
<keyword evidence="3" id="KW-1185">Reference proteome</keyword>
<feature type="domain" description="Beta-ketoacyl synthase-like N-terminal" evidence="1">
    <location>
        <begin position="26"/>
        <end position="146"/>
    </location>
</feature>
<dbReference type="GO" id="GO:0016746">
    <property type="term" value="F:acyltransferase activity"/>
    <property type="evidence" value="ECO:0007669"/>
    <property type="project" value="InterPro"/>
</dbReference>
<evidence type="ECO:0000313" key="2">
    <source>
        <dbReference type="EMBL" id="MBG6141428.1"/>
    </source>
</evidence>
<organism evidence="2 3">
    <name type="scientific">Longispora fulva</name>
    <dbReference type="NCBI Taxonomy" id="619741"/>
    <lineage>
        <taxon>Bacteria</taxon>
        <taxon>Bacillati</taxon>
        <taxon>Actinomycetota</taxon>
        <taxon>Actinomycetes</taxon>
        <taxon>Micromonosporales</taxon>
        <taxon>Micromonosporaceae</taxon>
        <taxon>Longispora</taxon>
    </lineage>
</organism>
<dbReference type="Pfam" id="PF13723">
    <property type="entry name" value="Ketoacyl-synt_2"/>
    <property type="match status" value="1"/>
</dbReference>
<evidence type="ECO:0000259" key="1">
    <source>
        <dbReference type="Pfam" id="PF13723"/>
    </source>
</evidence>